<organism evidence="2 3">
    <name type="scientific">Epilithonimonas mollis</name>
    <dbReference type="NCBI Taxonomy" id="216903"/>
    <lineage>
        <taxon>Bacteria</taxon>
        <taxon>Pseudomonadati</taxon>
        <taxon>Bacteroidota</taxon>
        <taxon>Flavobacteriia</taxon>
        <taxon>Flavobacteriales</taxon>
        <taxon>Weeksellaceae</taxon>
        <taxon>Chryseobacterium group</taxon>
        <taxon>Epilithonimonas</taxon>
    </lineage>
</organism>
<reference evidence="3" key="1">
    <citation type="submission" date="2016-11" db="EMBL/GenBank/DDBJ databases">
        <authorList>
            <person name="Varghese N."/>
            <person name="Submissions S."/>
        </authorList>
    </citation>
    <scope>NUCLEOTIDE SEQUENCE [LARGE SCALE GENOMIC DNA]</scope>
    <source>
        <strain evidence="3">DSM 18016</strain>
    </source>
</reference>
<evidence type="ECO:0000313" key="2">
    <source>
        <dbReference type="EMBL" id="SHK01290.1"/>
    </source>
</evidence>
<dbReference type="STRING" id="216903.SAMN05444371_0775"/>
<dbReference type="AlphaFoldDB" id="A0A1M6P052"/>
<feature type="transmembrane region" description="Helical" evidence="1">
    <location>
        <begin position="64"/>
        <end position="84"/>
    </location>
</feature>
<feature type="transmembrane region" description="Helical" evidence="1">
    <location>
        <begin position="37"/>
        <end position="58"/>
    </location>
</feature>
<accession>A0A1M6P052</accession>
<protein>
    <submittedName>
        <fullName evidence="2">Uncharacterized protein</fullName>
    </submittedName>
</protein>
<proteinExistence type="predicted"/>
<keyword evidence="1" id="KW-0472">Membrane</keyword>
<keyword evidence="1" id="KW-0812">Transmembrane</keyword>
<dbReference type="Proteomes" id="UP000184498">
    <property type="component" value="Unassembled WGS sequence"/>
</dbReference>
<gene>
    <name evidence="2" type="ORF">SAMN05444371_0775</name>
</gene>
<dbReference type="EMBL" id="FRAM01000001">
    <property type="protein sequence ID" value="SHK01290.1"/>
    <property type="molecule type" value="Genomic_DNA"/>
</dbReference>
<evidence type="ECO:0000256" key="1">
    <source>
        <dbReference type="SAM" id="Phobius"/>
    </source>
</evidence>
<evidence type="ECO:0000313" key="3">
    <source>
        <dbReference type="Proteomes" id="UP000184498"/>
    </source>
</evidence>
<feature type="transmembrane region" description="Helical" evidence="1">
    <location>
        <begin position="6"/>
        <end position="25"/>
    </location>
</feature>
<keyword evidence="1" id="KW-1133">Transmembrane helix</keyword>
<name>A0A1M6P052_9FLAO</name>
<sequence length="90" mass="10426">MNQILILIIAIASLIILNIIVYYLFKMVLIKGNNSGLRFLGINLLKDIIWLTGILFFIDKTKVNFLILSLIFLISSFLIYYFVIVRLNKS</sequence>
<keyword evidence="3" id="KW-1185">Reference proteome</keyword>